<proteinExistence type="predicted"/>
<accession>Q1DAZ3</accession>
<feature type="repeat" description="TPR" evidence="3">
    <location>
        <begin position="1580"/>
        <end position="1613"/>
    </location>
</feature>
<feature type="region of interest" description="Disordered" evidence="4">
    <location>
        <begin position="644"/>
        <end position="689"/>
    </location>
</feature>
<dbReference type="InterPro" id="IPR019734">
    <property type="entry name" value="TPR_rpt"/>
</dbReference>
<feature type="repeat" description="TPR" evidence="3">
    <location>
        <begin position="1027"/>
        <end position="1060"/>
    </location>
</feature>
<dbReference type="Pfam" id="PF14559">
    <property type="entry name" value="TPR_19"/>
    <property type="match status" value="1"/>
</dbReference>
<dbReference type="Pfam" id="PF13432">
    <property type="entry name" value="TPR_16"/>
    <property type="match status" value="3"/>
</dbReference>
<evidence type="ECO:0000256" key="4">
    <source>
        <dbReference type="SAM" id="MobiDB-lite"/>
    </source>
</evidence>
<evidence type="ECO:0000256" key="1">
    <source>
        <dbReference type="ARBA" id="ARBA00022737"/>
    </source>
</evidence>
<feature type="repeat" description="TPR" evidence="3">
    <location>
        <begin position="1478"/>
        <end position="1511"/>
    </location>
</feature>
<dbReference type="eggNOG" id="COG3827">
    <property type="taxonomic scope" value="Bacteria"/>
</dbReference>
<feature type="repeat" description="TPR" evidence="3">
    <location>
        <begin position="993"/>
        <end position="1026"/>
    </location>
</feature>
<keyword evidence="7" id="KW-1185">Reference proteome</keyword>
<dbReference type="InterPro" id="IPR011723">
    <property type="entry name" value="Znf/thioredoxin_put"/>
</dbReference>
<dbReference type="InterPro" id="IPR050498">
    <property type="entry name" value="Ycf3"/>
</dbReference>
<dbReference type="Gene3D" id="1.25.40.10">
    <property type="entry name" value="Tetratricopeptide repeat domain"/>
    <property type="match status" value="4"/>
</dbReference>
<dbReference type="PROSITE" id="PS50005">
    <property type="entry name" value="TPR"/>
    <property type="match status" value="7"/>
</dbReference>
<dbReference type="EMBL" id="CP000113">
    <property type="protein sequence ID" value="ABF90540.1"/>
    <property type="molecule type" value="Genomic_DNA"/>
</dbReference>
<dbReference type="NCBIfam" id="TIGR02098">
    <property type="entry name" value="MJ0042_CXXC"/>
    <property type="match status" value="1"/>
</dbReference>
<dbReference type="EnsemblBacteria" id="ABF90540">
    <property type="protein sequence ID" value="ABF90540"/>
    <property type="gene ID" value="MXAN_1942"/>
</dbReference>
<keyword evidence="2 3" id="KW-0802">TPR repeat</keyword>
<dbReference type="SMART" id="SM00028">
    <property type="entry name" value="TPR"/>
    <property type="match status" value="15"/>
</dbReference>
<reference evidence="6 7" key="1">
    <citation type="journal article" date="2006" name="Proc. Natl. Acad. Sci. U.S.A.">
        <title>Evolution of sensory complexity recorded in a myxobacterial genome.</title>
        <authorList>
            <person name="Goldman B.S."/>
            <person name="Nierman W.C."/>
            <person name="Kaiser D."/>
            <person name="Slater S.C."/>
            <person name="Durkin A.S."/>
            <person name="Eisen J.A."/>
            <person name="Ronning C.M."/>
            <person name="Barbazuk W.B."/>
            <person name="Blanchard M."/>
            <person name="Field C."/>
            <person name="Halling C."/>
            <person name="Hinkle G."/>
            <person name="Iartchuk O."/>
            <person name="Kim H.S."/>
            <person name="Mackenzie C."/>
            <person name="Madupu R."/>
            <person name="Miller N."/>
            <person name="Shvartsbeyn A."/>
            <person name="Sullivan S.A."/>
            <person name="Vaudin M."/>
            <person name="Wiegand R."/>
            <person name="Kaplan H.B."/>
        </authorList>
    </citation>
    <scope>NUCLEOTIDE SEQUENCE [LARGE SCALE GENOMIC DNA]</scope>
    <source>
        <strain evidence="7">DK1622</strain>
    </source>
</reference>
<dbReference type="Proteomes" id="UP000002402">
    <property type="component" value="Chromosome"/>
</dbReference>
<dbReference type="InterPro" id="IPR011990">
    <property type="entry name" value="TPR-like_helical_dom_sf"/>
</dbReference>
<dbReference type="PANTHER" id="PTHR44858">
    <property type="entry name" value="TETRATRICOPEPTIDE REPEAT PROTEIN 6"/>
    <property type="match status" value="1"/>
</dbReference>
<evidence type="ECO:0000259" key="5">
    <source>
        <dbReference type="Pfam" id="PF13717"/>
    </source>
</evidence>
<organism evidence="6 7">
    <name type="scientific">Myxococcus xanthus (strain DK1622)</name>
    <dbReference type="NCBI Taxonomy" id="246197"/>
    <lineage>
        <taxon>Bacteria</taxon>
        <taxon>Pseudomonadati</taxon>
        <taxon>Myxococcota</taxon>
        <taxon>Myxococcia</taxon>
        <taxon>Myxococcales</taxon>
        <taxon>Cystobacterineae</taxon>
        <taxon>Myxococcaceae</taxon>
        <taxon>Myxococcus</taxon>
    </lineage>
</organism>
<dbReference type="Pfam" id="PF13414">
    <property type="entry name" value="TPR_11"/>
    <property type="match status" value="1"/>
</dbReference>
<dbReference type="OrthoDB" id="5478326at2"/>
<dbReference type="PROSITE" id="PS50293">
    <property type="entry name" value="TPR_REGION"/>
    <property type="match status" value="1"/>
</dbReference>
<dbReference type="Pfam" id="PF13181">
    <property type="entry name" value="TPR_8"/>
    <property type="match status" value="1"/>
</dbReference>
<dbReference type="Pfam" id="PF13717">
    <property type="entry name" value="Zn_ribbon_4"/>
    <property type="match status" value="1"/>
</dbReference>
<feature type="repeat" description="TPR" evidence="3">
    <location>
        <begin position="1410"/>
        <end position="1443"/>
    </location>
</feature>
<gene>
    <name evidence="6" type="ordered locus">MXAN_1942</name>
</gene>
<dbReference type="STRING" id="246197.MXAN_1942"/>
<evidence type="ECO:0000256" key="2">
    <source>
        <dbReference type="ARBA" id="ARBA00022803"/>
    </source>
</evidence>
<protein>
    <submittedName>
        <fullName evidence="6">MJ0042 family finger-like domain/tetratricopeptide repeat protein</fullName>
    </submittedName>
</protein>
<evidence type="ECO:0000313" key="7">
    <source>
        <dbReference type="Proteomes" id="UP000002402"/>
    </source>
</evidence>
<feature type="region of interest" description="Disordered" evidence="4">
    <location>
        <begin position="367"/>
        <end position="386"/>
    </location>
</feature>
<evidence type="ECO:0000256" key="3">
    <source>
        <dbReference type="PROSITE-ProRule" id="PRU00339"/>
    </source>
</evidence>
<dbReference type="eggNOG" id="COG0457">
    <property type="taxonomic scope" value="Bacteria"/>
</dbReference>
<evidence type="ECO:0000313" key="6">
    <source>
        <dbReference type="EMBL" id="ABF90540.1"/>
    </source>
</evidence>
<feature type="domain" description="Zinc finger/thioredoxin putative" evidence="5">
    <location>
        <begin position="1"/>
        <end position="36"/>
    </location>
</feature>
<dbReference type="PANTHER" id="PTHR44858:SF18">
    <property type="entry name" value="TETRATRICOPEPTIDE REPEAT (TPR) PROTEIN"/>
    <property type="match status" value="1"/>
</dbReference>
<dbReference type="RefSeq" id="WP_011552035.1">
    <property type="nucleotide sequence ID" value="NC_008095.1"/>
</dbReference>
<keyword evidence="1" id="KW-0677">Repeat</keyword>
<feature type="repeat" description="TPR" evidence="3">
    <location>
        <begin position="1546"/>
        <end position="1579"/>
    </location>
</feature>
<sequence>MKVSCPSCQTNYNIDDKRIPPGGAKLKCARCQTTFPIKLDAVSAPAAPAPAEPAIPLPGAASAAPQAAAIPLPGAASAQAAAIPLPGAASAQPAAIPLPGAASAQPAAIPLPGAVSAQPAAIPLPGAPASTGAIPLPGAAPTHSAAIPLPGAPASTGAIPLPGAAPAHAAAIPLPGAAPARAIPLPGAPEAFSAAPHAAAIPLPGAAAPQPAAIPLPGGAPEADPFAFDMGEPAQAAAIPLPGSAPEADPFAFDMGEPAQAAAIPLPEADPFAFDMSEPEQAASVPLPGSAPEADPFGFDMSEPEQAAAIPLPEADPFAFDMSSPAEAAAAMPQADGPSGMDAFGDDFGEPVRDTREVTRVVSIPLPSDAYREPPSAPASGYGVNEPAGTARDFDFETVEAPVEDAAQGYGVNAPAGTARDFDFADDALPVPVEAPPAEDAFAFDIESSSGAAQGLPPQADPFALPPPEAYAQSAAPVDDPFALPPPDMASQTDAFAPDAYAMPSAPEASPYAMPPPAAGAPSFDFAELPVPANADPFALPPPGADFSDLPAPAAPQALEFADLPAPAAPDLSFDFNEPPAPGADPFAVDFSAPPAPALAAAPFAADFGSAPAPGADPFAIDFSEPPAPAPAVAVNPAVDFGDVDFGAPSSPGIPDSLEFDPTARPDDDLEADLSDPLPPPPNAGPADGLEMLSFIDDAAGKDGGAQAGAKVRRFHVRRRSGKVFGPFDEGVIVKMLEDGQLLGNEDVSLDSETWSAIGTVPTFAAAIQRLMEGPAKLVTPTAAPAAAVVDAPRVDGASPQANMKRLEQLYEGRMAAVSVVDRSGNTEKWKKRVPLMIAAGVAVVVAGIGAGTEFGTRYGAFGRRALFPARLSDGSAEAKQVADAKQALLTDTFASYKQARELSAKVLAQKEYPEVRSLWCQSVYYLQRRYAAGNPNEMSRCRQDMADIEFLGEKDVDVIKASAAIALTSRQADSVIPTLSGAYGREDTQGDVELAFLLAEAYSQKRDEKRALDTLNKVLAKNPKSAKAHHAVGNLHQAADRADEAAAAYAAALEADPKHVASAVELAAVELLVRKDVAKGTEAVERALAEDVQSALGPAELARARGLKGVAMFQKHQPKEAEAELKAALEMDAKSTFLRGQLARVLRAQRNFEGALPIYKALATEEPNNLEFADGHITALVMTGKMQDALEAVKKANGVFPNEARIAYLYGRIEDALDNLSDTEGHYKRAIAADDTLVEARLYLGRFYLAQRRNAEARPQLEEAAKKAPENAGVRAGLGELALAENNTLLAQQEFERSVKLDPILADAHLGLSRVALLTDDLETAKAEANRALELDPHLLKDGRLQRGLVLWRLGQLEEAVAELEKAKAEDPRSTTIPITLGAVLLERGDLPGAESNLGLALSNEPSNHEALYYLALVKARRLEFTQALDNMRKAVERAPNRPDYHYAYGVILRDAKNLPDAMSAWRKTVELDGSHADAHEALGHALLEGGQFDEAIASFEASLKADPRRTRVLGSIGDAYFAAARWNDAIKRYQSALKADPKLTYVYYKVARAFTEQAQHAKAIDWYRKATSLDSENPMAYYYLGFAYKERNKRREAVQAFKDYLSRKPDATDRKDIEDEIYDLQN</sequence>
<dbReference type="GeneID" id="41359355"/>
<name>Q1DAZ3_MYXXD</name>
<dbReference type="HOGENOM" id="CLU_256427_0_0_7"/>
<dbReference type="KEGG" id="mxa:MXAN_1942"/>
<dbReference type="SUPFAM" id="SSF48452">
    <property type="entry name" value="TPR-like"/>
    <property type="match status" value="2"/>
</dbReference>
<feature type="repeat" description="TPR" evidence="3">
    <location>
        <begin position="1512"/>
        <end position="1545"/>
    </location>
</feature>